<dbReference type="PANTHER" id="PTHR12919:SF20">
    <property type="entry name" value="SMALL RIBOSOMAL SUBUNIT PROTEIN BS16M"/>
    <property type="match status" value="1"/>
</dbReference>
<dbReference type="PANTHER" id="PTHR12919">
    <property type="entry name" value="30S RIBOSOMAL PROTEIN S16"/>
    <property type="match status" value="1"/>
</dbReference>
<evidence type="ECO:0000313" key="6">
    <source>
        <dbReference type="Proteomes" id="UP000177503"/>
    </source>
</evidence>
<name>A0A1F8EDA4_9BACT</name>
<dbReference type="Proteomes" id="UP000177503">
    <property type="component" value="Unassembled WGS sequence"/>
</dbReference>
<dbReference type="Pfam" id="PF00886">
    <property type="entry name" value="Ribosomal_S16"/>
    <property type="match status" value="1"/>
</dbReference>
<evidence type="ECO:0000256" key="1">
    <source>
        <dbReference type="ARBA" id="ARBA00022980"/>
    </source>
</evidence>
<gene>
    <name evidence="3" type="primary">rpsP</name>
    <name evidence="5" type="ORF">A2736_01175</name>
</gene>
<comment type="similarity">
    <text evidence="3">Belongs to the bacterial ribosomal protein bS16 family.</text>
</comment>
<feature type="compositionally biased region" description="Basic and acidic residues" evidence="4">
    <location>
        <begin position="107"/>
        <end position="146"/>
    </location>
</feature>
<sequence length="146" mass="16962">MLKVRLQRVGKRGQAYFRVVVVEHTKKPKGKFLELLGSYDPHKKVFNVKKDRVEYWMGNGAQISPTVNNLMVNYKVWDKPKMESWKPKHKKETKQGELKTQNSKPKTRMEEAKTEEKTEVKAEEAEVKTETAEVVETKEETAPATE</sequence>
<accession>A0A1F8EDA4</accession>
<dbReference type="NCBIfam" id="TIGR00002">
    <property type="entry name" value="S16"/>
    <property type="match status" value="1"/>
</dbReference>
<dbReference type="GO" id="GO:0003735">
    <property type="term" value="F:structural constituent of ribosome"/>
    <property type="evidence" value="ECO:0007669"/>
    <property type="project" value="InterPro"/>
</dbReference>
<dbReference type="GO" id="GO:0015935">
    <property type="term" value="C:small ribosomal subunit"/>
    <property type="evidence" value="ECO:0007669"/>
    <property type="project" value="TreeGrafter"/>
</dbReference>
<evidence type="ECO:0000256" key="3">
    <source>
        <dbReference type="HAMAP-Rule" id="MF_00385"/>
    </source>
</evidence>
<dbReference type="SUPFAM" id="SSF54565">
    <property type="entry name" value="Ribosomal protein S16"/>
    <property type="match status" value="1"/>
</dbReference>
<feature type="region of interest" description="Disordered" evidence="4">
    <location>
        <begin position="82"/>
        <end position="146"/>
    </location>
</feature>
<evidence type="ECO:0000313" key="5">
    <source>
        <dbReference type="EMBL" id="OGM98843.1"/>
    </source>
</evidence>
<comment type="caution">
    <text evidence="5">The sequence shown here is derived from an EMBL/GenBank/DDBJ whole genome shotgun (WGS) entry which is preliminary data.</text>
</comment>
<evidence type="ECO:0000256" key="2">
    <source>
        <dbReference type="ARBA" id="ARBA00023274"/>
    </source>
</evidence>
<dbReference type="AlphaFoldDB" id="A0A1F8EDA4"/>
<evidence type="ECO:0000256" key="4">
    <source>
        <dbReference type="SAM" id="MobiDB-lite"/>
    </source>
</evidence>
<organism evidence="5 6">
    <name type="scientific">Candidatus Yanofskybacteria bacterium RIFCSPHIGHO2_01_FULL_41_27</name>
    <dbReference type="NCBI Taxonomy" id="1802662"/>
    <lineage>
        <taxon>Bacteria</taxon>
        <taxon>Candidatus Yanofskyibacteriota</taxon>
    </lineage>
</organism>
<protein>
    <recommendedName>
        <fullName evidence="3">Small ribosomal subunit protein bS16</fullName>
    </recommendedName>
</protein>
<dbReference type="STRING" id="1802662.A2736_01175"/>
<dbReference type="HAMAP" id="MF_00385">
    <property type="entry name" value="Ribosomal_bS16"/>
    <property type="match status" value="1"/>
</dbReference>
<keyword evidence="2 3" id="KW-0687">Ribonucleoprotein</keyword>
<keyword evidence="1 3" id="KW-0689">Ribosomal protein</keyword>
<dbReference type="Gene3D" id="3.30.1320.10">
    <property type="match status" value="1"/>
</dbReference>
<dbReference type="InterPro" id="IPR023803">
    <property type="entry name" value="Ribosomal_bS16_dom_sf"/>
</dbReference>
<dbReference type="GO" id="GO:0005737">
    <property type="term" value="C:cytoplasm"/>
    <property type="evidence" value="ECO:0007669"/>
    <property type="project" value="UniProtKB-ARBA"/>
</dbReference>
<dbReference type="EMBL" id="MGJC01000040">
    <property type="protein sequence ID" value="OGM98843.1"/>
    <property type="molecule type" value="Genomic_DNA"/>
</dbReference>
<dbReference type="GO" id="GO:0006412">
    <property type="term" value="P:translation"/>
    <property type="evidence" value="ECO:0007669"/>
    <property type="project" value="UniProtKB-UniRule"/>
</dbReference>
<reference evidence="5 6" key="1">
    <citation type="journal article" date="2016" name="Nat. Commun.">
        <title>Thousands of microbial genomes shed light on interconnected biogeochemical processes in an aquifer system.</title>
        <authorList>
            <person name="Anantharaman K."/>
            <person name="Brown C.T."/>
            <person name="Hug L.A."/>
            <person name="Sharon I."/>
            <person name="Castelle C.J."/>
            <person name="Probst A.J."/>
            <person name="Thomas B.C."/>
            <person name="Singh A."/>
            <person name="Wilkins M.J."/>
            <person name="Karaoz U."/>
            <person name="Brodie E.L."/>
            <person name="Williams K.H."/>
            <person name="Hubbard S.S."/>
            <person name="Banfield J.F."/>
        </authorList>
    </citation>
    <scope>NUCLEOTIDE SEQUENCE [LARGE SCALE GENOMIC DNA]</scope>
</reference>
<proteinExistence type="inferred from homology"/>
<dbReference type="InterPro" id="IPR000307">
    <property type="entry name" value="Ribosomal_bS16"/>
</dbReference>